<feature type="domain" description="Helicase C-terminal" evidence="17">
    <location>
        <begin position="909"/>
        <end position="1119"/>
    </location>
</feature>
<dbReference type="EMBL" id="KN824283">
    <property type="protein sequence ID" value="KIM30999.1"/>
    <property type="molecule type" value="Genomic_DNA"/>
</dbReference>
<dbReference type="GO" id="GO:0008270">
    <property type="term" value="F:zinc ion binding"/>
    <property type="evidence" value="ECO:0007669"/>
    <property type="project" value="UniProtKB-KW"/>
</dbReference>
<dbReference type="GO" id="GO:0008094">
    <property type="term" value="F:ATP-dependent activity, acting on DNA"/>
    <property type="evidence" value="ECO:0007669"/>
    <property type="project" value="TreeGrafter"/>
</dbReference>
<accession>A0A0C3BFP6</accession>
<evidence type="ECO:0000256" key="8">
    <source>
        <dbReference type="ARBA" id="ARBA00022833"/>
    </source>
</evidence>
<evidence type="ECO:0000259" key="14">
    <source>
        <dbReference type="PROSITE" id="PS50064"/>
    </source>
</evidence>
<dbReference type="GO" id="GO:0003677">
    <property type="term" value="F:DNA binding"/>
    <property type="evidence" value="ECO:0007669"/>
    <property type="project" value="InterPro"/>
</dbReference>
<feature type="compositionally biased region" description="Low complexity" evidence="13">
    <location>
        <begin position="93"/>
        <end position="119"/>
    </location>
</feature>
<comment type="subcellular location">
    <subcellularLocation>
        <location evidence="1">Nucleus</location>
    </subcellularLocation>
</comment>
<dbReference type="PROSITE" id="PS00518">
    <property type="entry name" value="ZF_RING_1"/>
    <property type="match status" value="1"/>
</dbReference>
<dbReference type="InterPro" id="IPR038718">
    <property type="entry name" value="SNF2-like_sf"/>
</dbReference>
<keyword evidence="4" id="KW-0547">Nucleotide-binding</keyword>
<protein>
    <recommendedName>
        <fullName evidence="20">RING-type domain-containing protein</fullName>
    </recommendedName>
</protein>
<evidence type="ECO:0000313" key="18">
    <source>
        <dbReference type="EMBL" id="KIM30999.1"/>
    </source>
</evidence>
<keyword evidence="19" id="KW-1185">Reference proteome</keyword>
<dbReference type="InterPro" id="IPR001510">
    <property type="entry name" value="Znf_PARP"/>
</dbReference>
<dbReference type="Pfam" id="PF08797">
    <property type="entry name" value="HIRAN"/>
    <property type="match status" value="1"/>
</dbReference>
<evidence type="ECO:0000256" key="3">
    <source>
        <dbReference type="ARBA" id="ARBA00022723"/>
    </source>
</evidence>
<dbReference type="Gene3D" id="3.30.70.2330">
    <property type="match status" value="1"/>
</dbReference>
<dbReference type="HOGENOM" id="CLU_000315_2_5_1"/>
<keyword evidence="6" id="KW-0378">Hydrolase</keyword>
<evidence type="ECO:0000256" key="5">
    <source>
        <dbReference type="ARBA" id="ARBA00022771"/>
    </source>
</evidence>
<keyword evidence="5 11" id="KW-0863">Zinc-finger</keyword>
<keyword evidence="9" id="KW-0067">ATP-binding</keyword>
<dbReference type="InterPro" id="IPR001650">
    <property type="entry name" value="Helicase_C-like"/>
</dbReference>
<evidence type="ECO:0000256" key="1">
    <source>
        <dbReference type="ARBA" id="ARBA00004123"/>
    </source>
</evidence>
<dbReference type="SMART" id="SM00487">
    <property type="entry name" value="DEXDc"/>
    <property type="match status" value="1"/>
</dbReference>
<dbReference type="InterPro" id="IPR036957">
    <property type="entry name" value="Znf_PARP_sf"/>
</dbReference>
<evidence type="ECO:0000256" key="2">
    <source>
        <dbReference type="ARBA" id="ARBA00007025"/>
    </source>
</evidence>
<evidence type="ECO:0000256" key="10">
    <source>
        <dbReference type="ARBA" id="ARBA00023242"/>
    </source>
</evidence>
<keyword evidence="8" id="KW-0862">Zinc</keyword>
<dbReference type="PROSITE" id="PS50089">
    <property type="entry name" value="ZF_RING_2"/>
    <property type="match status" value="1"/>
</dbReference>
<dbReference type="GO" id="GO:0004386">
    <property type="term" value="F:helicase activity"/>
    <property type="evidence" value="ECO:0007669"/>
    <property type="project" value="UniProtKB-KW"/>
</dbReference>
<dbReference type="Pfam" id="PF13923">
    <property type="entry name" value="zf-C3HC4_2"/>
    <property type="match status" value="1"/>
</dbReference>
<dbReference type="Proteomes" id="UP000054097">
    <property type="component" value="Unassembled WGS sequence"/>
</dbReference>
<dbReference type="Pfam" id="PF00176">
    <property type="entry name" value="SNF2-rel_dom"/>
    <property type="match status" value="1"/>
</dbReference>
<dbReference type="SMART" id="SM00490">
    <property type="entry name" value="HELICc"/>
    <property type="match status" value="1"/>
</dbReference>
<dbReference type="Gene3D" id="3.30.1740.10">
    <property type="entry name" value="Zinc finger, PARP-type"/>
    <property type="match status" value="1"/>
</dbReference>
<dbReference type="InterPro" id="IPR050628">
    <property type="entry name" value="SNF2_RAD54_helicase_TF"/>
</dbReference>
<evidence type="ECO:0000313" key="19">
    <source>
        <dbReference type="Proteomes" id="UP000054097"/>
    </source>
</evidence>
<evidence type="ECO:0008006" key="20">
    <source>
        <dbReference type="Google" id="ProtNLM"/>
    </source>
</evidence>
<dbReference type="STRING" id="933852.A0A0C3BFP6"/>
<reference evidence="19" key="2">
    <citation type="submission" date="2015-01" db="EMBL/GenBank/DDBJ databases">
        <title>Evolutionary Origins and Diversification of the Mycorrhizal Mutualists.</title>
        <authorList>
            <consortium name="DOE Joint Genome Institute"/>
            <consortium name="Mycorrhizal Genomics Consortium"/>
            <person name="Kohler A."/>
            <person name="Kuo A."/>
            <person name="Nagy L.G."/>
            <person name="Floudas D."/>
            <person name="Copeland A."/>
            <person name="Barry K.W."/>
            <person name="Cichocki N."/>
            <person name="Veneault-Fourrey C."/>
            <person name="LaButti K."/>
            <person name="Lindquist E.A."/>
            <person name="Lipzen A."/>
            <person name="Lundell T."/>
            <person name="Morin E."/>
            <person name="Murat C."/>
            <person name="Riley R."/>
            <person name="Ohm R."/>
            <person name="Sun H."/>
            <person name="Tunlid A."/>
            <person name="Henrissat B."/>
            <person name="Grigoriev I.V."/>
            <person name="Hibbett D.S."/>
            <person name="Martin F."/>
        </authorList>
    </citation>
    <scope>NUCLEOTIDE SEQUENCE [LARGE SCALE GENOMIC DNA]</scope>
    <source>
        <strain evidence="19">MAFF 305830</strain>
    </source>
</reference>
<gene>
    <name evidence="18" type="ORF">M408DRAFT_327905</name>
</gene>
<dbReference type="Gene3D" id="3.30.40.10">
    <property type="entry name" value="Zinc/RING finger domain, C3HC4 (zinc finger)"/>
    <property type="match status" value="1"/>
</dbReference>
<dbReference type="InterPro" id="IPR000330">
    <property type="entry name" value="SNF2_N"/>
</dbReference>
<dbReference type="InterPro" id="IPR027417">
    <property type="entry name" value="P-loop_NTPase"/>
</dbReference>
<feature type="domain" description="PARP-type" evidence="14">
    <location>
        <begin position="3"/>
        <end position="83"/>
    </location>
</feature>
<evidence type="ECO:0000256" key="4">
    <source>
        <dbReference type="ARBA" id="ARBA00022741"/>
    </source>
</evidence>
<dbReference type="SMART" id="SM00184">
    <property type="entry name" value="RING"/>
    <property type="match status" value="1"/>
</dbReference>
<dbReference type="SUPFAM" id="SSF57716">
    <property type="entry name" value="Glucocorticoid receptor-like (DNA-binding domain)"/>
    <property type="match status" value="1"/>
</dbReference>
<keyword evidence="3" id="KW-0479">Metal-binding</keyword>
<evidence type="ECO:0000256" key="11">
    <source>
        <dbReference type="PROSITE-ProRule" id="PRU00175"/>
    </source>
</evidence>
<feature type="coiled-coil region" evidence="12">
    <location>
        <begin position="1086"/>
        <end position="1131"/>
    </location>
</feature>
<evidence type="ECO:0000259" key="16">
    <source>
        <dbReference type="PROSITE" id="PS51192"/>
    </source>
</evidence>
<dbReference type="Pfam" id="PF00645">
    <property type="entry name" value="zf-PARP"/>
    <property type="match status" value="1"/>
</dbReference>
<dbReference type="SUPFAM" id="SSF57850">
    <property type="entry name" value="RING/U-box"/>
    <property type="match status" value="1"/>
</dbReference>
<dbReference type="GO" id="GO:0005634">
    <property type="term" value="C:nucleus"/>
    <property type="evidence" value="ECO:0007669"/>
    <property type="project" value="UniProtKB-SubCell"/>
</dbReference>
<feature type="compositionally biased region" description="Acidic residues" evidence="13">
    <location>
        <begin position="982"/>
        <end position="998"/>
    </location>
</feature>
<evidence type="ECO:0000259" key="15">
    <source>
        <dbReference type="PROSITE" id="PS50089"/>
    </source>
</evidence>
<feature type="region of interest" description="Disordered" evidence="13">
    <location>
        <begin position="93"/>
        <end position="182"/>
    </location>
</feature>
<feature type="domain" description="RING-type" evidence="15">
    <location>
        <begin position="835"/>
        <end position="873"/>
    </location>
</feature>
<sequence length="1134" mass="124324">MAFMVEYAKSGRSGCKGCGSKIEKDTVRLGEARDFGDEGARSGYTYRHLDCVNPTVLTNVKEKGGARNIGGFARLSIEDQHKVLAAFGQSIPASSPASSSLQLPPSPDPSQAMTATATTSQKRKRDDNHGSRAEIIELSDSDESEEEVVPAKKRKQASDAPAPPTAPSAIASSSTAGPSRPSALSALKALTARPVTTPVQEPEVVDLDAAENDEVYTVLHTDVVGTSYYTGLVGVGEQVVLLREPQNPYDRNAIRVLNISGLQVGHIPKNVACSLAPLIDRGQISVEGMMTSGNLTGNIGRYGKLRIDVSVIGPSDPVRRQAVELQLTGVMPRQHGYQAPPTTSYTAAQILSGSTSASALSRITPAEAEKAAQLASIMSNMAQLDDTSRRETLLNSLCGQDVLELPLHPDPPTVESGLLNADLLKHQKQALLWCINAENPKLPTTPDDKSCQFWKCVTANNKKYYYNMATKTPQEKVPTLGRGGILGDDMGLGKTLTVLSLILATRDEETSSGYSGATLLVAPLSVVSNWSTQIEEHITEDAGFNVHLYYGSGRNVSTKFLKSRDIVITTYQILTADCPSTQNVVAADGTTSLQVSASKSGLFAVKWKRCVLDEGHTIRNPKTKTAVACFAVDAERRWVVSGTPIINNPSDLGALLRFLRICSPLDKPEYFTRLLSRPLTKGNLNAVELLKALMSSCCLRRTKEMQDKEGKALVPLPPVVINVVRVQLDDATRELYDAVESESRDLVHTFYANGGHRDELPVGVNVLSMLTRLRQIALDRNLIPTNYLQDLRAAIKASHQQQAGVHHVHTQQVSPEEKERLQQLLEQAIKDDEECPVCFDPLTNPRITPCSHYFCLLCISEVINRQAQCPLDRRPLGIQTLIEPPPPPVVEEEVVKEDTPELDGVPSAKVVQLVELLKMQPWDSKSLVFSQFTTFLNRIAAALKDAQIPYVQFDGGMSAKKRKEVLDLFSVPLTKDKNAFADDTDDEEQTEPETDEEGYAEYWRKRKGKGKPMARPVQMPGGGKGRNPVVMLISLKSGALGINATVANNIFLMDPWWQEAIESQAIDRVNRLGQKKNVYVYQMIAEDTVEDKVLQIQERKKELIKQAFSGTKDAQTQREKKEARLHELIELFGK</sequence>
<dbReference type="InterPro" id="IPR049730">
    <property type="entry name" value="SNF2/RAD54-like_C"/>
</dbReference>
<dbReference type="Gene3D" id="3.40.50.300">
    <property type="entry name" value="P-loop containing nucleotide triphosphate hydrolases"/>
    <property type="match status" value="1"/>
</dbReference>
<dbReference type="InterPro" id="IPR014905">
    <property type="entry name" value="HIRAN"/>
</dbReference>
<proteinExistence type="inferred from homology"/>
<feature type="compositionally biased region" description="Acidic residues" evidence="13">
    <location>
        <begin position="137"/>
        <end position="148"/>
    </location>
</feature>
<evidence type="ECO:0000256" key="12">
    <source>
        <dbReference type="SAM" id="Coils"/>
    </source>
</evidence>
<dbReference type="SMART" id="SM01336">
    <property type="entry name" value="zf-PARP"/>
    <property type="match status" value="1"/>
</dbReference>
<dbReference type="SUPFAM" id="SSF52540">
    <property type="entry name" value="P-loop containing nucleoside triphosphate hydrolases"/>
    <property type="match status" value="2"/>
</dbReference>
<dbReference type="PROSITE" id="PS51192">
    <property type="entry name" value="HELICASE_ATP_BIND_1"/>
    <property type="match status" value="1"/>
</dbReference>
<evidence type="ECO:0000256" key="13">
    <source>
        <dbReference type="SAM" id="MobiDB-lite"/>
    </source>
</evidence>
<dbReference type="SMART" id="SM00910">
    <property type="entry name" value="HIRAN"/>
    <property type="match status" value="1"/>
</dbReference>
<dbReference type="PROSITE" id="PS51194">
    <property type="entry name" value="HELICASE_CTER"/>
    <property type="match status" value="1"/>
</dbReference>
<evidence type="ECO:0000259" key="17">
    <source>
        <dbReference type="PROSITE" id="PS51194"/>
    </source>
</evidence>
<organism evidence="18 19">
    <name type="scientific">Serendipita vermifera MAFF 305830</name>
    <dbReference type="NCBI Taxonomy" id="933852"/>
    <lineage>
        <taxon>Eukaryota</taxon>
        <taxon>Fungi</taxon>
        <taxon>Dikarya</taxon>
        <taxon>Basidiomycota</taxon>
        <taxon>Agaricomycotina</taxon>
        <taxon>Agaricomycetes</taxon>
        <taxon>Sebacinales</taxon>
        <taxon>Serendipitaceae</taxon>
        <taxon>Serendipita</taxon>
    </lineage>
</organism>
<feature type="compositionally biased region" description="Basic and acidic residues" evidence="13">
    <location>
        <begin position="124"/>
        <end position="135"/>
    </location>
</feature>
<dbReference type="PANTHER" id="PTHR45626:SF17">
    <property type="entry name" value="HELICASE-LIKE TRANSCRIPTION FACTOR"/>
    <property type="match status" value="1"/>
</dbReference>
<dbReference type="PROSITE" id="PS50064">
    <property type="entry name" value="ZF_PARP_2"/>
    <property type="match status" value="1"/>
</dbReference>
<dbReference type="PANTHER" id="PTHR45626">
    <property type="entry name" value="TRANSCRIPTION TERMINATION FACTOR 2-RELATED"/>
    <property type="match status" value="1"/>
</dbReference>
<feature type="compositionally biased region" description="Low complexity" evidence="13">
    <location>
        <begin position="167"/>
        <end position="179"/>
    </location>
</feature>
<feature type="region of interest" description="Disordered" evidence="13">
    <location>
        <begin position="979"/>
        <end position="998"/>
    </location>
</feature>
<evidence type="ECO:0000256" key="7">
    <source>
        <dbReference type="ARBA" id="ARBA00022806"/>
    </source>
</evidence>
<keyword evidence="12" id="KW-0175">Coiled coil</keyword>
<dbReference type="Gene3D" id="3.40.50.10810">
    <property type="entry name" value="Tandem AAA-ATPase domain"/>
    <property type="match status" value="1"/>
</dbReference>
<keyword evidence="10" id="KW-0539">Nucleus</keyword>
<comment type="similarity">
    <text evidence="2">Belongs to the SNF2/RAD54 helicase family.</text>
</comment>
<dbReference type="InterPro" id="IPR014001">
    <property type="entry name" value="Helicase_ATP-bd"/>
</dbReference>
<keyword evidence="7" id="KW-0347">Helicase</keyword>
<dbReference type="GO" id="GO:0016818">
    <property type="term" value="F:hydrolase activity, acting on acid anhydrides, in phosphorus-containing anhydrides"/>
    <property type="evidence" value="ECO:0007669"/>
    <property type="project" value="InterPro"/>
</dbReference>
<dbReference type="InterPro" id="IPR017907">
    <property type="entry name" value="Znf_RING_CS"/>
</dbReference>
<dbReference type="OrthoDB" id="448448at2759"/>
<feature type="domain" description="Helicase ATP-binding" evidence="16">
    <location>
        <begin position="475"/>
        <end position="662"/>
    </location>
</feature>
<dbReference type="GO" id="GO:0006281">
    <property type="term" value="P:DNA repair"/>
    <property type="evidence" value="ECO:0007669"/>
    <property type="project" value="TreeGrafter"/>
</dbReference>
<name>A0A0C3BFP6_SERVB</name>
<reference evidence="18 19" key="1">
    <citation type="submission" date="2014-04" db="EMBL/GenBank/DDBJ databases">
        <authorList>
            <consortium name="DOE Joint Genome Institute"/>
            <person name="Kuo A."/>
            <person name="Zuccaro A."/>
            <person name="Kohler A."/>
            <person name="Nagy L.G."/>
            <person name="Floudas D."/>
            <person name="Copeland A."/>
            <person name="Barry K.W."/>
            <person name="Cichocki N."/>
            <person name="Veneault-Fourrey C."/>
            <person name="LaButti K."/>
            <person name="Lindquist E.A."/>
            <person name="Lipzen A."/>
            <person name="Lundell T."/>
            <person name="Morin E."/>
            <person name="Murat C."/>
            <person name="Sun H."/>
            <person name="Tunlid A."/>
            <person name="Henrissat B."/>
            <person name="Grigoriev I.V."/>
            <person name="Hibbett D.S."/>
            <person name="Martin F."/>
            <person name="Nordberg H.P."/>
            <person name="Cantor M.N."/>
            <person name="Hua S.X."/>
        </authorList>
    </citation>
    <scope>NUCLEOTIDE SEQUENCE [LARGE SCALE GENOMIC DNA]</scope>
    <source>
        <strain evidence="18 19">MAFF 305830</strain>
    </source>
</reference>
<dbReference type="InterPro" id="IPR013083">
    <property type="entry name" value="Znf_RING/FYVE/PHD"/>
</dbReference>
<evidence type="ECO:0000256" key="9">
    <source>
        <dbReference type="ARBA" id="ARBA00022840"/>
    </source>
</evidence>
<dbReference type="InterPro" id="IPR001841">
    <property type="entry name" value="Znf_RING"/>
</dbReference>
<dbReference type="CDD" id="cd18793">
    <property type="entry name" value="SF2_C_SNF"/>
    <property type="match status" value="1"/>
</dbReference>
<evidence type="ECO:0000256" key="6">
    <source>
        <dbReference type="ARBA" id="ARBA00022801"/>
    </source>
</evidence>
<dbReference type="GO" id="GO:0005524">
    <property type="term" value="F:ATP binding"/>
    <property type="evidence" value="ECO:0007669"/>
    <property type="project" value="UniProtKB-KW"/>
</dbReference>
<dbReference type="AlphaFoldDB" id="A0A0C3BFP6"/>